<accession>A0A9P6TCP8</accession>
<keyword evidence="4" id="KW-1185">Reference proteome</keyword>
<feature type="compositionally biased region" description="Polar residues" evidence="1">
    <location>
        <begin position="134"/>
        <end position="144"/>
    </location>
</feature>
<dbReference type="AlphaFoldDB" id="A0A9P6TCP8"/>
<proteinExistence type="predicted"/>
<sequence length="193" mass="20306">MFKITSSTLLLFASLQFLSAAPAPSSDISGTFSFAKQVGHVDAKSTIPDTGTVKLHKRGARIAERVIQALRDPSEARAAAKVAIGAIMGARTGGTLGKSLEEKLLTIKKVENAEKEVLDKAKMNPLKTEGALSQLRTETSSGPSFNDKVGNVGPVVTGKNNLKTFEPPQSLGLKDVSGLKAESQNNPHLVISA</sequence>
<feature type="region of interest" description="Disordered" evidence="1">
    <location>
        <begin position="134"/>
        <end position="153"/>
    </location>
</feature>
<name>A0A9P6TCP8_9BASI</name>
<evidence type="ECO:0000256" key="1">
    <source>
        <dbReference type="SAM" id="MobiDB-lite"/>
    </source>
</evidence>
<comment type="caution">
    <text evidence="3">The sequence shown here is derived from an EMBL/GenBank/DDBJ whole genome shotgun (WGS) entry which is preliminary data.</text>
</comment>
<feature type="signal peptide" evidence="2">
    <location>
        <begin position="1"/>
        <end position="20"/>
    </location>
</feature>
<feature type="chain" id="PRO_5040144083" evidence="2">
    <location>
        <begin position="21"/>
        <end position="193"/>
    </location>
</feature>
<organism evidence="3 4">
    <name type="scientific">Cronartium quercuum f. sp. fusiforme G11</name>
    <dbReference type="NCBI Taxonomy" id="708437"/>
    <lineage>
        <taxon>Eukaryota</taxon>
        <taxon>Fungi</taxon>
        <taxon>Dikarya</taxon>
        <taxon>Basidiomycota</taxon>
        <taxon>Pucciniomycotina</taxon>
        <taxon>Pucciniomycetes</taxon>
        <taxon>Pucciniales</taxon>
        <taxon>Coleosporiaceae</taxon>
        <taxon>Cronartium</taxon>
    </lineage>
</organism>
<evidence type="ECO:0000313" key="4">
    <source>
        <dbReference type="Proteomes" id="UP000886653"/>
    </source>
</evidence>
<gene>
    <name evidence="3" type="ORF">CROQUDRAFT_722234</name>
</gene>
<dbReference type="EMBL" id="MU167246">
    <property type="protein sequence ID" value="KAG0147591.1"/>
    <property type="molecule type" value="Genomic_DNA"/>
</dbReference>
<reference evidence="3" key="1">
    <citation type="submission" date="2013-11" db="EMBL/GenBank/DDBJ databases">
        <title>Genome sequence of the fusiform rust pathogen reveals effectors for host alternation and coevolution with pine.</title>
        <authorList>
            <consortium name="DOE Joint Genome Institute"/>
            <person name="Smith K."/>
            <person name="Pendleton A."/>
            <person name="Kubisiak T."/>
            <person name="Anderson C."/>
            <person name="Salamov A."/>
            <person name="Aerts A."/>
            <person name="Riley R."/>
            <person name="Clum A."/>
            <person name="Lindquist E."/>
            <person name="Ence D."/>
            <person name="Campbell M."/>
            <person name="Kronenberg Z."/>
            <person name="Feau N."/>
            <person name="Dhillon B."/>
            <person name="Hamelin R."/>
            <person name="Burleigh J."/>
            <person name="Smith J."/>
            <person name="Yandell M."/>
            <person name="Nelson C."/>
            <person name="Grigoriev I."/>
            <person name="Davis J."/>
        </authorList>
    </citation>
    <scope>NUCLEOTIDE SEQUENCE</scope>
    <source>
        <strain evidence="3">G11</strain>
    </source>
</reference>
<keyword evidence="2" id="KW-0732">Signal</keyword>
<dbReference type="Proteomes" id="UP000886653">
    <property type="component" value="Unassembled WGS sequence"/>
</dbReference>
<evidence type="ECO:0000256" key="2">
    <source>
        <dbReference type="SAM" id="SignalP"/>
    </source>
</evidence>
<evidence type="ECO:0000313" key="3">
    <source>
        <dbReference type="EMBL" id="KAG0147591.1"/>
    </source>
</evidence>
<protein>
    <submittedName>
        <fullName evidence="3">Uncharacterized protein</fullName>
    </submittedName>
</protein>